<sequence>MTEVLLGIDIGTSSAKGVLAHPDGTVLATAVRPHRTSMPRPGWVEHDAEHDWWQAVVDLSHRLLTDRPERPAAVCVSGIGPCVLATDEAYRPLRPAILYGVDTRATAEVRELTDRLGTAALLDRAGSLLTSQSAGPKLSWLSRHEPDVWARTRHFLMASSLAVARLTGEYVLDHHSASQCQPMYDLAASRWYEPWCDIVAPGLALPRLAWPGEIVGVTTPGAAAQTGIPAGTPVAAGTIDAWAEALSVGVREPGDTMLMYGTTMFLVQMLARPLTDARLWATRGVTPGSASLAGGTATSGAVTDWWRRITGEDGFDQLVADAAATPPGADGLVTLPYFAGERTPLFDPDARGTILGLTLRHGRGHLYRAALEATAYAVRHHLDAFTEAGAAPGRLVAVGGGVRGGLWTQIVSDVTGRPQELPEQTIGASYGDARLAGEAAGLVDPDAPWARTARVVAPRAEHAEVYDRLYRVYRAAYPATRDLAHELAALQKATS</sequence>
<dbReference type="CDD" id="cd07804">
    <property type="entry name" value="ASKHA_NBD_FGGY_RrXK-like"/>
    <property type="match status" value="1"/>
</dbReference>
<dbReference type="InterPro" id="IPR018484">
    <property type="entry name" value="FGGY_N"/>
</dbReference>
<dbReference type="InterPro" id="IPR000577">
    <property type="entry name" value="Carb_kinase_FGGY"/>
</dbReference>
<dbReference type="Pfam" id="PF02782">
    <property type="entry name" value="FGGY_C"/>
    <property type="match status" value="1"/>
</dbReference>
<dbReference type="GO" id="GO:0016301">
    <property type="term" value="F:kinase activity"/>
    <property type="evidence" value="ECO:0007669"/>
    <property type="project" value="UniProtKB-KW"/>
</dbReference>
<dbReference type="InterPro" id="IPR050406">
    <property type="entry name" value="FGGY_Carb_Kinase"/>
</dbReference>
<comment type="caution">
    <text evidence="8">The sequence shown here is derived from an EMBL/GenBank/DDBJ whole genome shotgun (WGS) entry which is preliminary data.</text>
</comment>
<gene>
    <name evidence="8" type="ORF">AAFH96_07145</name>
</gene>
<feature type="domain" description="Carbohydrate kinase FGGY C-terminal" evidence="7">
    <location>
        <begin position="258"/>
        <end position="438"/>
    </location>
</feature>
<keyword evidence="2" id="KW-0119">Carbohydrate metabolism</keyword>
<dbReference type="PANTHER" id="PTHR43095:SF5">
    <property type="entry name" value="XYLULOSE KINASE"/>
    <property type="match status" value="1"/>
</dbReference>
<protein>
    <submittedName>
        <fullName evidence="8">FGGY-family carbohydrate kinase</fullName>
        <ecNumber evidence="8">2.7.1.-</ecNumber>
    </submittedName>
</protein>
<dbReference type="EC" id="2.7.1.-" evidence="8"/>
<dbReference type="Pfam" id="PF00370">
    <property type="entry name" value="FGGY_N"/>
    <property type="match status" value="1"/>
</dbReference>
<dbReference type="InterPro" id="IPR043129">
    <property type="entry name" value="ATPase_NBD"/>
</dbReference>
<accession>A0ABV5CLL9</accession>
<dbReference type="InterPro" id="IPR018485">
    <property type="entry name" value="FGGY_C"/>
</dbReference>
<dbReference type="RefSeq" id="WP_375733567.1">
    <property type="nucleotide sequence ID" value="NZ_JBCGDC010000014.1"/>
</dbReference>
<keyword evidence="4 5" id="KW-0418">Kinase</keyword>
<reference evidence="8 9" key="1">
    <citation type="submission" date="2024-04" db="EMBL/GenBank/DDBJ databases">
        <title>Polymorphospora sp. isolated from Baiyangdian Lake in Xiong'an New Area.</title>
        <authorList>
            <person name="Zhang X."/>
            <person name="Liu J."/>
        </authorList>
    </citation>
    <scope>NUCLEOTIDE SEQUENCE [LARGE SCALE GENOMIC DNA]</scope>
    <source>
        <strain evidence="8 9">2-325</strain>
    </source>
</reference>
<dbReference type="EMBL" id="JBCGDC010000014">
    <property type="protein sequence ID" value="MFB6392885.1"/>
    <property type="molecule type" value="Genomic_DNA"/>
</dbReference>
<keyword evidence="2" id="KW-0859">Xylose metabolism</keyword>
<dbReference type="SUPFAM" id="SSF53067">
    <property type="entry name" value="Actin-like ATPase domain"/>
    <property type="match status" value="2"/>
</dbReference>
<evidence type="ECO:0000256" key="1">
    <source>
        <dbReference type="ARBA" id="ARBA00009156"/>
    </source>
</evidence>
<organism evidence="8 9">
    <name type="scientific">Polymorphospora lycopeni</name>
    <dbReference type="NCBI Taxonomy" id="3140240"/>
    <lineage>
        <taxon>Bacteria</taxon>
        <taxon>Bacillati</taxon>
        <taxon>Actinomycetota</taxon>
        <taxon>Actinomycetes</taxon>
        <taxon>Micromonosporales</taxon>
        <taxon>Micromonosporaceae</taxon>
        <taxon>Polymorphospora</taxon>
    </lineage>
</organism>
<comment type="similarity">
    <text evidence="1 5">Belongs to the FGGY kinase family.</text>
</comment>
<dbReference type="PIRSF" id="PIRSF000538">
    <property type="entry name" value="GlpK"/>
    <property type="match status" value="1"/>
</dbReference>
<evidence type="ECO:0000259" key="7">
    <source>
        <dbReference type="Pfam" id="PF02782"/>
    </source>
</evidence>
<dbReference type="Gene3D" id="3.30.420.40">
    <property type="match status" value="2"/>
</dbReference>
<keyword evidence="9" id="KW-1185">Reference proteome</keyword>
<dbReference type="PANTHER" id="PTHR43095">
    <property type="entry name" value="SUGAR KINASE"/>
    <property type="match status" value="1"/>
</dbReference>
<dbReference type="PROSITE" id="PS00445">
    <property type="entry name" value="FGGY_KINASES_2"/>
    <property type="match status" value="1"/>
</dbReference>
<name>A0ABV5CLL9_9ACTN</name>
<feature type="domain" description="Carbohydrate kinase FGGY N-terminal" evidence="6">
    <location>
        <begin position="5"/>
        <end position="245"/>
    </location>
</feature>
<evidence type="ECO:0000256" key="4">
    <source>
        <dbReference type="ARBA" id="ARBA00022777"/>
    </source>
</evidence>
<evidence type="ECO:0000259" key="6">
    <source>
        <dbReference type="Pfam" id="PF00370"/>
    </source>
</evidence>
<evidence type="ECO:0000256" key="2">
    <source>
        <dbReference type="ARBA" id="ARBA00022629"/>
    </source>
</evidence>
<dbReference type="Proteomes" id="UP001582793">
    <property type="component" value="Unassembled WGS sequence"/>
</dbReference>
<evidence type="ECO:0000256" key="3">
    <source>
        <dbReference type="ARBA" id="ARBA00022679"/>
    </source>
</evidence>
<evidence type="ECO:0000313" key="9">
    <source>
        <dbReference type="Proteomes" id="UP001582793"/>
    </source>
</evidence>
<proteinExistence type="inferred from homology"/>
<keyword evidence="3 5" id="KW-0808">Transferase</keyword>
<dbReference type="InterPro" id="IPR018483">
    <property type="entry name" value="Carb_kinase_FGGY_CS"/>
</dbReference>
<evidence type="ECO:0000256" key="5">
    <source>
        <dbReference type="RuleBase" id="RU003733"/>
    </source>
</evidence>
<evidence type="ECO:0000313" key="8">
    <source>
        <dbReference type="EMBL" id="MFB6392885.1"/>
    </source>
</evidence>